<comment type="caution">
    <text evidence="3">The sequence shown here is derived from an EMBL/GenBank/DDBJ whole genome shotgun (WGS) entry which is preliminary data.</text>
</comment>
<accession>A0A061J1J2</accession>
<feature type="chain" id="PRO_5001605070" description="Origin recognition complex subunit 4 C-terminal domain-containing protein" evidence="2">
    <location>
        <begin position="22"/>
        <end position="763"/>
    </location>
</feature>
<sequence>MFSFFFLSLCVWGDYFHGCSSSLFCRMPALEKVVVSIVFIMKPSSKSQLSNDDEKCFLANLQCRLTLHCCRVLAQLTAHTGKSFLTLAKRGRSPPRSEATGEHAEDAGKRDEFSMHEEAYRSVLSAIAASCTLGHRSCHALWGPRGCGEHRILRLVAKECRQREGTLVFYLDGDTLNGDEDGLRSIADQLLDFLKSPQSAQLRAADWSLRTGSFDFGSLFGFSKLLQQDLAESEAQESDEDSSNLPARKRTVANRQKKSGKENDKKPTRKRARPSSPVDSESEGGSVGGEEGLLLMTSTMALATGGVSSALPALQRALLLMKSYGTNLVICIRRVERFGIWCDQLLYVLSGLMHESDGRGGGMSLVMTSSTPDIRQLEKRLSSRLTCETRCIPLLPWTASRVARACLVEVRESLQHHIERRVALTKNRGRNKKSSASKVPLVTEIDALVPPHTGWRFDVESAAQEVVHQQAHTTLCTSTASTSHHTQLLEETMLGMLTAVLTEMDDVDRVKHGSVADAVFALRVAQVSKDLRSIAATAGRVVASVSSIFGEVCSGRLAFLNEKSRRDMLLWLKSRLKESGGDKSLGKTFATAPEAVRTLWLSTSSEKPARNANKAAVSMASTAASPSSLCRQQLLSDDLLTDCRLVELGYCSREAFFVLLYVYLRHEAGVTRTVVDLLEDVSSSMGTQAAAALDRAAFHAAIAALSRWRILRVAGRSGAGVVSLRGSSARLREFLQSVLRQAKYYGSVLGLEAKELTRLRSLV</sequence>
<dbReference type="InterPro" id="IPR027417">
    <property type="entry name" value="P-loop_NTPase"/>
</dbReference>
<feature type="compositionally biased region" description="Basic and acidic residues" evidence="1">
    <location>
        <begin position="99"/>
        <end position="111"/>
    </location>
</feature>
<keyword evidence="2" id="KW-0732">Signal</keyword>
<proteinExistence type="predicted"/>
<evidence type="ECO:0000256" key="2">
    <source>
        <dbReference type="SAM" id="SignalP"/>
    </source>
</evidence>
<feature type="signal peptide" evidence="2">
    <location>
        <begin position="1"/>
        <end position="21"/>
    </location>
</feature>
<evidence type="ECO:0000313" key="3">
    <source>
        <dbReference type="EMBL" id="ESL08170.1"/>
    </source>
</evidence>
<organism evidence="3 4">
    <name type="scientific">Trypanosoma rangeli SC58</name>
    <dbReference type="NCBI Taxonomy" id="429131"/>
    <lineage>
        <taxon>Eukaryota</taxon>
        <taxon>Discoba</taxon>
        <taxon>Euglenozoa</taxon>
        <taxon>Kinetoplastea</taxon>
        <taxon>Metakinetoplastina</taxon>
        <taxon>Trypanosomatida</taxon>
        <taxon>Trypanosomatidae</taxon>
        <taxon>Trypanosoma</taxon>
        <taxon>Herpetosoma</taxon>
    </lineage>
</organism>
<name>A0A061J1J2_TRYRA</name>
<reference evidence="3 4" key="1">
    <citation type="submission" date="2013-07" db="EMBL/GenBank/DDBJ databases">
        <authorList>
            <person name="Stoco P.H."/>
            <person name="Wagner G."/>
            <person name="Gerber A."/>
            <person name="Zaha A."/>
            <person name="Thompson C."/>
            <person name="Bartholomeu D.C."/>
            <person name="Luckemeyer D.D."/>
            <person name="Bahia D."/>
            <person name="Loreto E."/>
            <person name="Prestes E.B."/>
            <person name="Lima F.M."/>
            <person name="Rodrigues-Luiz G."/>
            <person name="Vallejo G.A."/>
            <person name="Filho J.F."/>
            <person name="Monteiro K.M."/>
            <person name="Tyler K.M."/>
            <person name="de Almeida L.G."/>
            <person name="Ortiz M.F."/>
            <person name="Siervo M.A."/>
            <person name="de Moraes M.H."/>
            <person name="Cunha O.L."/>
            <person name="Mendonca-Neto R."/>
            <person name="Silva R."/>
            <person name="Teixeira S.M."/>
            <person name="Murta S.M."/>
            <person name="Sincero T.C."/>
            <person name="Mendes T.A."/>
            <person name="Urmenyi T.P."/>
            <person name="Silva V.G."/>
            <person name="da Rocha W.D."/>
            <person name="Andersson B."/>
            <person name="Romanha A.J."/>
            <person name="Steindel M."/>
            <person name="de Vasconcelos A.T."/>
            <person name="Grisard E.C."/>
        </authorList>
    </citation>
    <scope>NUCLEOTIDE SEQUENCE [LARGE SCALE GENOMIC DNA]</scope>
    <source>
        <strain evidence="3 4">SC58</strain>
    </source>
</reference>
<evidence type="ECO:0008006" key="5">
    <source>
        <dbReference type="Google" id="ProtNLM"/>
    </source>
</evidence>
<evidence type="ECO:0000256" key="1">
    <source>
        <dbReference type="SAM" id="MobiDB-lite"/>
    </source>
</evidence>
<dbReference type="AlphaFoldDB" id="A0A061J1J2"/>
<dbReference type="Gene3D" id="3.40.50.300">
    <property type="entry name" value="P-loop containing nucleotide triphosphate hydrolases"/>
    <property type="match status" value="1"/>
</dbReference>
<gene>
    <name evidence="3" type="ORF">TRSC58_04131</name>
</gene>
<feature type="compositionally biased region" description="Acidic residues" evidence="1">
    <location>
        <begin position="233"/>
        <end position="242"/>
    </location>
</feature>
<dbReference type="Proteomes" id="UP000031737">
    <property type="component" value="Unassembled WGS sequence"/>
</dbReference>
<feature type="region of interest" description="Disordered" evidence="1">
    <location>
        <begin position="90"/>
        <end position="111"/>
    </location>
</feature>
<feature type="compositionally biased region" description="Basic residues" evidence="1">
    <location>
        <begin position="247"/>
        <end position="258"/>
    </location>
</feature>
<keyword evidence="4" id="KW-1185">Reference proteome</keyword>
<feature type="region of interest" description="Disordered" evidence="1">
    <location>
        <begin position="233"/>
        <end position="290"/>
    </location>
</feature>
<dbReference type="OrthoDB" id="273519at2759"/>
<dbReference type="VEuPathDB" id="TriTrypDB:TRSC58_04131"/>
<evidence type="ECO:0000313" key="4">
    <source>
        <dbReference type="Proteomes" id="UP000031737"/>
    </source>
</evidence>
<protein>
    <recommendedName>
        <fullName evidence="5">Origin recognition complex subunit 4 C-terminal domain-containing protein</fullName>
    </recommendedName>
</protein>
<dbReference type="EMBL" id="AUPL01004131">
    <property type="protein sequence ID" value="ESL08170.1"/>
    <property type="molecule type" value="Genomic_DNA"/>
</dbReference>